<evidence type="ECO:0000256" key="1">
    <source>
        <dbReference type="SAM" id="MobiDB-lite"/>
    </source>
</evidence>
<proteinExistence type="predicted"/>
<keyword evidence="3" id="KW-1185">Reference proteome</keyword>
<comment type="caution">
    <text evidence="2">The sequence shown here is derived from an EMBL/GenBank/DDBJ whole genome shotgun (WGS) entry which is preliminary data.</text>
</comment>
<organism evidence="2 3">
    <name type="scientific">Xylaria bambusicola</name>
    <dbReference type="NCBI Taxonomy" id="326684"/>
    <lineage>
        <taxon>Eukaryota</taxon>
        <taxon>Fungi</taxon>
        <taxon>Dikarya</taxon>
        <taxon>Ascomycota</taxon>
        <taxon>Pezizomycotina</taxon>
        <taxon>Sordariomycetes</taxon>
        <taxon>Xylariomycetidae</taxon>
        <taxon>Xylariales</taxon>
        <taxon>Xylariaceae</taxon>
        <taxon>Xylaria</taxon>
    </lineage>
</organism>
<dbReference type="Proteomes" id="UP001305414">
    <property type="component" value="Unassembled WGS sequence"/>
</dbReference>
<protein>
    <submittedName>
        <fullName evidence="2">Uncharacterized protein</fullName>
    </submittedName>
</protein>
<evidence type="ECO:0000313" key="2">
    <source>
        <dbReference type="EMBL" id="KAK5634270.1"/>
    </source>
</evidence>
<accession>A0AAN7UKI8</accession>
<feature type="region of interest" description="Disordered" evidence="1">
    <location>
        <begin position="265"/>
        <end position="285"/>
    </location>
</feature>
<sequence>MDDNSVPREIRNAPSSIFVGSLSLKGVTISYPSSRHRDQEWELHHSDPFYSPKRRHDDDDEGHSPYDTLFTVPCRSRAYKIMSMMDRHLHNNDLKDLAKVFITYACPGDLLQRYDDLIYLNTLLKIIDPMTCDSIRPVSSGGRAIDVYESIVFRLDLCDFVQFILQKFGLSKPDDEYCLFWDNTEQNLSYNESNYSRWHNEVMGKLRAGGFPFLALEEQGPLFERPLHYLSTAITNTQLDDKAQMVLVHEICQFVREVEQYHHSKLTQRENSDDDSWLGPPVDEP</sequence>
<dbReference type="AlphaFoldDB" id="A0AAN7UKI8"/>
<gene>
    <name evidence="2" type="ORF">RRF57_009984</name>
</gene>
<evidence type="ECO:0000313" key="3">
    <source>
        <dbReference type="Proteomes" id="UP001305414"/>
    </source>
</evidence>
<name>A0AAN7UKI8_9PEZI</name>
<dbReference type="EMBL" id="JAWHQM010000039">
    <property type="protein sequence ID" value="KAK5634270.1"/>
    <property type="molecule type" value="Genomic_DNA"/>
</dbReference>
<reference evidence="2 3" key="1">
    <citation type="submission" date="2023-10" db="EMBL/GenBank/DDBJ databases">
        <title>Draft genome sequence of Xylaria bambusicola isolate GMP-LS, the root and basal stem rot pathogen of sugarcane in Indonesia.</title>
        <authorList>
            <person name="Selvaraj P."/>
            <person name="Muralishankar V."/>
            <person name="Muruganantham S."/>
            <person name="Sp S."/>
            <person name="Haryani S."/>
            <person name="Lau K.J.X."/>
            <person name="Naqvi N.I."/>
        </authorList>
    </citation>
    <scope>NUCLEOTIDE SEQUENCE [LARGE SCALE GENOMIC DNA]</scope>
    <source>
        <strain evidence="2">GMP-LS</strain>
    </source>
</reference>